<evidence type="ECO:0000256" key="1">
    <source>
        <dbReference type="ARBA" id="ARBA00022574"/>
    </source>
</evidence>
<protein>
    <submittedName>
        <fullName evidence="4">CG14805</fullName>
    </submittedName>
</protein>
<feature type="repeat" description="WD" evidence="3">
    <location>
        <begin position="277"/>
        <end position="311"/>
    </location>
</feature>
<dbReference type="OMA" id="GVNARIY"/>
<reference evidence="4 5" key="1">
    <citation type="submission" date="2015-08" db="EMBL/GenBank/DDBJ databases">
        <title>Ancestral chromatin configuration constrains chromatin evolution on differentiating sex chromosomes in Drosophila.</title>
        <authorList>
            <person name="Zhou Q."/>
            <person name="Bachtrog D."/>
        </authorList>
    </citation>
    <scope>NUCLEOTIDE SEQUENCE [LARGE SCALE GENOMIC DNA]</scope>
    <source>
        <tissue evidence="4">Whole larvae</tissue>
    </source>
</reference>
<evidence type="ECO:0000256" key="3">
    <source>
        <dbReference type="PROSITE-ProRule" id="PRU00221"/>
    </source>
</evidence>
<dbReference type="AlphaFoldDB" id="A0A0M5JDQ0"/>
<sequence>MEDIVESLFISTLDNERASCNVQDLRTGTDLMRYKGGGAMHPHSLQMLGGHFVIAANSTKPLLHVWPINGQEPMSNIRYVVPGKVNALALTPDGSFLVAGIQENIYVWHLNSGRLLNTLSRHFQAITCIRFTDNGEHFASAGKDGAVLVWNLTRATAPLGTGDSEENAPFYSFNDHGLAVTDVHIGHGGIKAFLYSVSLDRCCKVYDLSSGNMLLSVVFPVALHSVIVNKLETDVYVGTAEGQVLVFHMDRVPRMKEYHLEEQDTQGFIKHTKGTAVTCLALSANADQLISGGEDKLVCIWDISSRQLIKSLPQVGALSNLHLRLINSALFHPGPKQPKFFADNLKRMISPPDNNDCIELL</sequence>
<dbReference type="SMART" id="SM00320">
    <property type="entry name" value="WD40"/>
    <property type="match status" value="4"/>
</dbReference>
<dbReference type="PANTHER" id="PTHR18763:SF0">
    <property type="entry name" value="WD REPEAT-CONTAINING PROTEIN 18"/>
    <property type="match status" value="1"/>
</dbReference>
<evidence type="ECO:0000313" key="5">
    <source>
        <dbReference type="Proteomes" id="UP000494163"/>
    </source>
</evidence>
<dbReference type="GO" id="GO:0005656">
    <property type="term" value="C:nuclear pre-replicative complex"/>
    <property type="evidence" value="ECO:0007669"/>
    <property type="project" value="TreeGrafter"/>
</dbReference>
<keyword evidence="5" id="KW-1185">Reference proteome</keyword>
<dbReference type="SUPFAM" id="SSF50978">
    <property type="entry name" value="WD40 repeat-like"/>
    <property type="match status" value="1"/>
</dbReference>
<evidence type="ECO:0000256" key="2">
    <source>
        <dbReference type="ARBA" id="ARBA00022737"/>
    </source>
</evidence>
<dbReference type="PROSITE" id="PS50082">
    <property type="entry name" value="WD_REPEATS_2"/>
    <property type="match status" value="2"/>
</dbReference>
<dbReference type="InterPro" id="IPR019775">
    <property type="entry name" value="WD40_repeat_CS"/>
</dbReference>
<dbReference type="PROSITE" id="PS00678">
    <property type="entry name" value="WD_REPEATS_1"/>
    <property type="match status" value="1"/>
</dbReference>
<dbReference type="InterPro" id="IPR036322">
    <property type="entry name" value="WD40_repeat_dom_sf"/>
</dbReference>
<feature type="repeat" description="WD" evidence="3">
    <location>
        <begin position="119"/>
        <end position="152"/>
    </location>
</feature>
<dbReference type="PANTHER" id="PTHR18763">
    <property type="entry name" value="WD-REPEAT PROTEIN 18"/>
    <property type="match status" value="1"/>
</dbReference>
<dbReference type="InterPro" id="IPR045227">
    <property type="entry name" value="WDR18/Ipi3/RID3"/>
</dbReference>
<organism evidence="4 5">
    <name type="scientific">Drosophila busckii</name>
    <name type="common">Fruit fly</name>
    <dbReference type="NCBI Taxonomy" id="30019"/>
    <lineage>
        <taxon>Eukaryota</taxon>
        <taxon>Metazoa</taxon>
        <taxon>Ecdysozoa</taxon>
        <taxon>Arthropoda</taxon>
        <taxon>Hexapoda</taxon>
        <taxon>Insecta</taxon>
        <taxon>Pterygota</taxon>
        <taxon>Neoptera</taxon>
        <taxon>Endopterygota</taxon>
        <taxon>Diptera</taxon>
        <taxon>Brachycera</taxon>
        <taxon>Muscomorpha</taxon>
        <taxon>Ephydroidea</taxon>
        <taxon>Drosophilidae</taxon>
        <taxon>Drosophila</taxon>
    </lineage>
</organism>
<dbReference type="SMR" id="A0A0M5JDQ0"/>
<dbReference type="GO" id="GO:0120330">
    <property type="term" value="C:rixosome complex"/>
    <property type="evidence" value="ECO:0007669"/>
    <property type="project" value="TreeGrafter"/>
</dbReference>
<gene>
    <name evidence="4" type="ORF">Dbus_chrXg1087</name>
</gene>
<dbReference type="Pfam" id="PF00400">
    <property type="entry name" value="WD40"/>
    <property type="match status" value="2"/>
</dbReference>
<evidence type="ECO:0000313" key="4">
    <source>
        <dbReference type="EMBL" id="ALC49231.1"/>
    </source>
</evidence>
<dbReference type="Gene3D" id="2.130.10.10">
    <property type="entry name" value="YVTN repeat-like/Quinoprotein amine dehydrogenase"/>
    <property type="match status" value="2"/>
</dbReference>
<dbReference type="OrthoDB" id="756370at2759"/>
<dbReference type="GO" id="GO:0006364">
    <property type="term" value="P:rRNA processing"/>
    <property type="evidence" value="ECO:0007669"/>
    <property type="project" value="TreeGrafter"/>
</dbReference>
<accession>A0A0M5JDQ0</accession>
<dbReference type="STRING" id="30019.A0A0M5JDQ0"/>
<dbReference type="GO" id="GO:0006261">
    <property type="term" value="P:DNA-templated DNA replication"/>
    <property type="evidence" value="ECO:0007669"/>
    <property type="project" value="TreeGrafter"/>
</dbReference>
<feature type="non-terminal residue" evidence="4">
    <location>
        <position position="361"/>
    </location>
</feature>
<proteinExistence type="predicted"/>
<dbReference type="Proteomes" id="UP000494163">
    <property type="component" value="Chromosome X"/>
</dbReference>
<keyword evidence="1 3" id="KW-0853">WD repeat</keyword>
<dbReference type="InterPro" id="IPR001680">
    <property type="entry name" value="WD40_rpt"/>
</dbReference>
<dbReference type="PROSITE" id="PS50294">
    <property type="entry name" value="WD_REPEATS_REGION"/>
    <property type="match status" value="1"/>
</dbReference>
<dbReference type="InterPro" id="IPR015943">
    <property type="entry name" value="WD40/YVTN_repeat-like_dom_sf"/>
</dbReference>
<name>A0A0M5JDQ0_DROBS</name>
<keyword evidence="2" id="KW-0677">Repeat</keyword>
<dbReference type="EMBL" id="CP012528">
    <property type="protein sequence ID" value="ALC49231.1"/>
    <property type="molecule type" value="Genomic_DNA"/>
</dbReference>